<comment type="caution">
    <text evidence="10">The sequence shown here is derived from an EMBL/GenBank/DDBJ whole genome shotgun (WGS) entry which is preliminary data.</text>
</comment>
<dbReference type="InterPro" id="IPR036388">
    <property type="entry name" value="WH-like_DNA-bd_sf"/>
</dbReference>
<dbReference type="CDD" id="cd00383">
    <property type="entry name" value="trans_reg_C"/>
    <property type="match status" value="1"/>
</dbReference>
<evidence type="ECO:0000256" key="4">
    <source>
        <dbReference type="ARBA" id="ARBA00023163"/>
    </source>
</evidence>
<evidence type="ECO:0000256" key="7">
    <source>
        <dbReference type="PROSITE-ProRule" id="PRU01091"/>
    </source>
</evidence>
<feature type="DNA-binding region" description="OmpR/PhoB-type" evidence="7">
    <location>
        <begin position="131"/>
        <end position="228"/>
    </location>
</feature>
<dbReference type="InterPro" id="IPR001867">
    <property type="entry name" value="OmpR/PhoB-type_DNA-bd"/>
</dbReference>
<keyword evidence="11" id="KW-1185">Reference proteome</keyword>
<comment type="function">
    <text evidence="5">May play the central regulatory role in sporulation. It may be an element of the effector pathway responsible for the activation of sporulation genes in response to nutritional stress. Spo0A may act in concert with spo0H (a sigma factor) to control the expression of some genes that are critical to the sporulation process.</text>
</comment>
<keyword evidence="6" id="KW-0597">Phosphoprotein</keyword>
<dbReference type="Pfam" id="PF00486">
    <property type="entry name" value="Trans_reg_C"/>
    <property type="match status" value="1"/>
</dbReference>
<reference evidence="10 11" key="1">
    <citation type="submission" date="2024-03" db="EMBL/GenBank/DDBJ databases">
        <title>Human intestinal bacterial collection.</title>
        <authorList>
            <person name="Pauvert C."/>
            <person name="Hitch T.C.A."/>
            <person name="Clavel T."/>
        </authorList>
    </citation>
    <scope>NUCLEOTIDE SEQUENCE [LARGE SCALE GENOMIC DNA]</scope>
    <source>
        <strain evidence="10 11">CLA-AA-H78B</strain>
    </source>
</reference>
<dbReference type="InterPro" id="IPR039420">
    <property type="entry name" value="WalR-like"/>
</dbReference>
<dbReference type="CDD" id="cd17574">
    <property type="entry name" value="REC_OmpR"/>
    <property type="match status" value="1"/>
</dbReference>
<dbReference type="PANTHER" id="PTHR48111:SF2">
    <property type="entry name" value="RESPONSE REGULATOR SAER"/>
    <property type="match status" value="1"/>
</dbReference>
<sequence>MAEKQKILVVDDEPEIREVLQMMLSSEGYEITEACNAQEAVEKASGKDLVILDIMMPGESGIAACTKIREKNNVPILFLTAKSGEHDKVLGFSAGGDDYLVKPFSYMELLSRVKALIRRYKVYQKQEEKEEELVCYRDITIDPDLQTVQTAGEKIALTEMEYQILLLLISHPRKVFSVKEIYELVWKEEFLPNSGNTVMVHIRNIRRKLEKKGESYIQNIWGRGYCVN</sequence>
<organism evidence="10 11">
    <name type="scientific">Hominiventricola aquisgranensis</name>
    <dbReference type="NCBI Taxonomy" id="3133164"/>
    <lineage>
        <taxon>Bacteria</taxon>
        <taxon>Bacillati</taxon>
        <taxon>Bacillota</taxon>
        <taxon>Clostridia</taxon>
        <taxon>Lachnospirales</taxon>
        <taxon>Lachnospiraceae</taxon>
        <taxon>Hominiventricola</taxon>
    </lineage>
</organism>
<dbReference type="PROSITE" id="PS50110">
    <property type="entry name" value="RESPONSE_REGULATORY"/>
    <property type="match status" value="1"/>
</dbReference>
<dbReference type="SMART" id="SM00448">
    <property type="entry name" value="REC"/>
    <property type="match status" value="1"/>
</dbReference>
<feature type="domain" description="OmpR/PhoB-type" evidence="9">
    <location>
        <begin position="131"/>
        <end position="228"/>
    </location>
</feature>
<dbReference type="SUPFAM" id="SSF46894">
    <property type="entry name" value="C-terminal effector domain of the bipartite response regulators"/>
    <property type="match status" value="1"/>
</dbReference>
<dbReference type="InterPro" id="IPR016032">
    <property type="entry name" value="Sig_transdc_resp-reg_C-effctor"/>
</dbReference>
<evidence type="ECO:0000259" key="9">
    <source>
        <dbReference type="PROSITE" id="PS51755"/>
    </source>
</evidence>
<evidence type="ECO:0000259" key="8">
    <source>
        <dbReference type="PROSITE" id="PS50110"/>
    </source>
</evidence>
<evidence type="ECO:0000256" key="5">
    <source>
        <dbReference type="ARBA" id="ARBA00024867"/>
    </source>
</evidence>
<accession>A0ABV1HYK8</accession>
<keyword evidence="4" id="KW-0804">Transcription</keyword>
<proteinExistence type="predicted"/>
<evidence type="ECO:0000256" key="2">
    <source>
        <dbReference type="ARBA" id="ARBA00023015"/>
    </source>
</evidence>
<feature type="domain" description="Response regulatory" evidence="8">
    <location>
        <begin position="6"/>
        <end position="117"/>
    </location>
</feature>
<dbReference type="Gene3D" id="3.40.50.2300">
    <property type="match status" value="1"/>
</dbReference>
<dbReference type="InterPro" id="IPR001789">
    <property type="entry name" value="Sig_transdc_resp-reg_receiver"/>
</dbReference>
<keyword evidence="2" id="KW-0805">Transcription regulation</keyword>
<name>A0ABV1HYK8_9FIRM</name>
<protein>
    <recommendedName>
        <fullName evidence="1">Stage 0 sporulation protein A homolog</fullName>
    </recommendedName>
</protein>
<gene>
    <name evidence="10" type="ORF">WMO62_04040</name>
</gene>
<dbReference type="RefSeq" id="WP_117496460.1">
    <property type="nucleotide sequence ID" value="NZ_JBBMFC010000005.1"/>
</dbReference>
<dbReference type="EMBL" id="JBBMFC010000005">
    <property type="protein sequence ID" value="MEQ2578016.1"/>
    <property type="molecule type" value="Genomic_DNA"/>
</dbReference>
<dbReference type="InterPro" id="IPR011006">
    <property type="entry name" value="CheY-like_superfamily"/>
</dbReference>
<feature type="modified residue" description="4-aspartylphosphate" evidence="6">
    <location>
        <position position="53"/>
    </location>
</feature>
<dbReference type="Pfam" id="PF00072">
    <property type="entry name" value="Response_reg"/>
    <property type="match status" value="1"/>
</dbReference>
<evidence type="ECO:0000313" key="11">
    <source>
        <dbReference type="Proteomes" id="UP001470288"/>
    </source>
</evidence>
<dbReference type="PANTHER" id="PTHR48111">
    <property type="entry name" value="REGULATOR OF RPOS"/>
    <property type="match status" value="1"/>
</dbReference>
<keyword evidence="3 7" id="KW-0238">DNA-binding</keyword>
<evidence type="ECO:0000313" key="10">
    <source>
        <dbReference type="EMBL" id="MEQ2578016.1"/>
    </source>
</evidence>
<dbReference type="SMART" id="SM00862">
    <property type="entry name" value="Trans_reg_C"/>
    <property type="match status" value="1"/>
</dbReference>
<dbReference type="PROSITE" id="PS51755">
    <property type="entry name" value="OMPR_PHOB"/>
    <property type="match status" value="1"/>
</dbReference>
<evidence type="ECO:0000256" key="1">
    <source>
        <dbReference type="ARBA" id="ARBA00018672"/>
    </source>
</evidence>
<evidence type="ECO:0000256" key="3">
    <source>
        <dbReference type="ARBA" id="ARBA00023125"/>
    </source>
</evidence>
<dbReference type="Gene3D" id="1.10.10.10">
    <property type="entry name" value="Winged helix-like DNA-binding domain superfamily/Winged helix DNA-binding domain"/>
    <property type="match status" value="1"/>
</dbReference>
<evidence type="ECO:0000256" key="6">
    <source>
        <dbReference type="PROSITE-ProRule" id="PRU00169"/>
    </source>
</evidence>
<dbReference type="SUPFAM" id="SSF52172">
    <property type="entry name" value="CheY-like"/>
    <property type="match status" value="1"/>
</dbReference>
<dbReference type="Proteomes" id="UP001470288">
    <property type="component" value="Unassembled WGS sequence"/>
</dbReference>
<dbReference type="Gene3D" id="6.10.250.690">
    <property type="match status" value="1"/>
</dbReference>